<dbReference type="SUPFAM" id="SSF53850">
    <property type="entry name" value="Periplasmic binding protein-like II"/>
    <property type="match status" value="1"/>
</dbReference>
<dbReference type="AlphaFoldDB" id="A0A2H0UMX7"/>
<protein>
    <recommendedName>
        <fullName evidence="7">ABC transporter substrate-binding protein</fullName>
    </recommendedName>
</protein>
<evidence type="ECO:0000313" key="5">
    <source>
        <dbReference type="EMBL" id="PIR87741.1"/>
    </source>
</evidence>
<comment type="caution">
    <text evidence="5">The sequence shown here is derived from an EMBL/GenBank/DDBJ whole genome shotgun (WGS) entry which is preliminary data.</text>
</comment>
<dbReference type="GO" id="GO:0055052">
    <property type="term" value="C:ATP-binding cassette (ABC) transporter complex, substrate-binding subunit-containing"/>
    <property type="evidence" value="ECO:0007669"/>
    <property type="project" value="TreeGrafter"/>
</dbReference>
<organism evidence="5 6">
    <name type="scientific">Candidatus Harrisonbacteria bacterium CG10_big_fil_rev_8_21_14_0_10_45_28</name>
    <dbReference type="NCBI Taxonomy" id="1974586"/>
    <lineage>
        <taxon>Bacteria</taxon>
        <taxon>Candidatus Harrisoniibacteriota</taxon>
    </lineage>
</organism>
<dbReference type="EMBL" id="PFBC01000048">
    <property type="protein sequence ID" value="PIR87741.1"/>
    <property type="molecule type" value="Genomic_DNA"/>
</dbReference>
<keyword evidence="2" id="KW-0813">Transport</keyword>
<evidence type="ECO:0008006" key="7">
    <source>
        <dbReference type="Google" id="ProtNLM"/>
    </source>
</evidence>
<dbReference type="GO" id="GO:0015768">
    <property type="term" value="P:maltose transport"/>
    <property type="evidence" value="ECO:0007669"/>
    <property type="project" value="TreeGrafter"/>
</dbReference>
<keyword evidence="4" id="KW-0812">Transmembrane</keyword>
<keyword evidence="4" id="KW-1133">Transmembrane helix</keyword>
<dbReference type="Pfam" id="PF01547">
    <property type="entry name" value="SBP_bac_1"/>
    <property type="match status" value="1"/>
</dbReference>
<evidence type="ECO:0000256" key="4">
    <source>
        <dbReference type="SAM" id="Phobius"/>
    </source>
</evidence>
<keyword evidence="3" id="KW-0732">Signal</keyword>
<dbReference type="PANTHER" id="PTHR30061">
    <property type="entry name" value="MALTOSE-BINDING PERIPLASMIC PROTEIN"/>
    <property type="match status" value="1"/>
</dbReference>
<feature type="transmembrane region" description="Helical" evidence="4">
    <location>
        <begin position="7"/>
        <end position="29"/>
    </location>
</feature>
<evidence type="ECO:0000256" key="1">
    <source>
        <dbReference type="ARBA" id="ARBA00008520"/>
    </source>
</evidence>
<dbReference type="PANTHER" id="PTHR30061:SF50">
    <property type="entry name" value="MALTOSE_MALTODEXTRIN-BINDING PERIPLASMIC PROTEIN"/>
    <property type="match status" value="1"/>
</dbReference>
<dbReference type="GO" id="GO:0042956">
    <property type="term" value="P:maltodextrin transmembrane transport"/>
    <property type="evidence" value="ECO:0007669"/>
    <property type="project" value="TreeGrafter"/>
</dbReference>
<keyword evidence="4" id="KW-0472">Membrane</keyword>
<accession>A0A2H0UMX7</accession>
<reference evidence="6" key="1">
    <citation type="submission" date="2017-09" db="EMBL/GenBank/DDBJ databases">
        <title>Depth-based differentiation of microbial function through sediment-hosted aquifers and enrichment of novel symbionts in the deep terrestrial subsurface.</title>
        <authorList>
            <person name="Probst A.J."/>
            <person name="Ladd B."/>
            <person name="Jarett J.K."/>
            <person name="Geller-Mcgrath D.E."/>
            <person name="Sieber C.M.K."/>
            <person name="Emerson J.B."/>
            <person name="Anantharaman K."/>
            <person name="Thomas B.C."/>
            <person name="Malmstrom R."/>
            <person name="Stieglmeier M."/>
            <person name="Klingl A."/>
            <person name="Woyke T."/>
            <person name="Ryan C.M."/>
            <person name="Banfield J.F."/>
        </authorList>
    </citation>
    <scope>NUCLEOTIDE SEQUENCE [LARGE SCALE GENOMIC DNA]</scope>
</reference>
<proteinExistence type="inferred from homology"/>
<evidence type="ECO:0000256" key="2">
    <source>
        <dbReference type="ARBA" id="ARBA00022448"/>
    </source>
</evidence>
<dbReference type="InterPro" id="IPR006059">
    <property type="entry name" value="SBP"/>
</dbReference>
<evidence type="ECO:0000256" key="3">
    <source>
        <dbReference type="ARBA" id="ARBA00022729"/>
    </source>
</evidence>
<dbReference type="Gene3D" id="3.40.190.10">
    <property type="entry name" value="Periplasmic binding protein-like II"/>
    <property type="match status" value="1"/>
</dbReference>
<sequence length="435" mass="48071">MRLTRTQVILAGITLLVVVVLVLVFTGVIPGLRPSNPGGLLYSGEIIVWGVYDSERDIQDTLINDFLISFPNVQVNYVAFSPSTYESELIDALAAGRGPDVFMVHNSWLPKHKDKMMPIPAEEMPMSQVRSLFPEVVEKDLTYGGQLYALPLYIDSLVMFYNRPMLDRAGIASAPKTWEELIEIIPKLRQLDKSGRIDTAAVAVGGSNRNIDRGSDLLAQIMLQYGVDMTNGNYAGFDDAKGEAAVGFYTNFAKPSSPAYTWDLSFLNSIDAFTQERAAIVFNYAYQIPTIEAKNPFLDFGIASMVQFKEAIPVNYANYWALAVSNTSQNANTAWGFVFSSTLNEEVSNHYLATVRRPGALRQLIGQTSTRTDALGVFSRQALTAKSWRQIDTAKVDTAFGQMVESILQGQLTIKAALRQAGEKVTALLSRYPIQ</sequence>
<name>A0A2H0UMX7_9BACT</name>
<evidence type="ECO:0000313" key="6">
    <source>
        <dbReference type="Proteomes" id="UP000230903"/>
    </source>
</evidence>
<comment type="similarity">
    <text evidence="1">Belongs to the bacterial solute-binding protein 1 family.</text>
</comment>
<gene>
    <name evidence="5" type="ORF">COU10_03025</name>
</gene>
<dbReference type="Proteomes" id="UP000230903">
    <property type="component" value="Unassembled WGS sequence"/>
</dbReference>
<dbReference type="GO" id="GO:1901982">
    <property type="term" value="F:maltose binding"/>
    <property type="evidence" value="ECO:0007669"/>
    <property type="project" value="TreeGrafter"/>
</dbReference>